<dbReference type="Gramene" id="OB01G24840.1">
    <property type="protein sequence ID" value="OB01G24840.1"/>
    <property type="gene ID" value="OB01G24840"/>
</dbReference>
<reference evidence="1" key="1">
    <citation type="journal article" date="2013" name="Nat. Commun.">
        <title>Whole-genome sequencing of Oryza brachyantha reveals mechanisms underlying Oryza genome evolution.</title>
        <authorList>
            <person name="Chen J."/>
            <person name="Huang Q."/>
            <person name="Gao D."/>
            <person name="Wang J."/>
            <person name="Lang Y."/>
            <person name="Liu T."/>
            <person name="Li B."/>
            <person name="Bai Z."/>
            <person name="Luis Goicoechea J."/>
            <person name="Liang C."/>
            <person name="Chen C."/>
            <person name="Zhang W."/>
            <person name="Sun S."/>
            <person name="Liao Y."/>
            <person name="Zhang X."/>
            <person name="Yang L."/>
            <person name="Song C."/>
            <person name="Wang M."/>
            <person name="Shi J."/>
            <person name="Liu G."/>
            <person name="Liu J."/>
            <person name="Zhou H."/>
            <person name="Zhou W."/>
            <person name="Yu Q."/>
            <person name="An N."/>
            <person name="Chen Y."/>
            <person name="Cai Q."/>
            <person name="Wang B."/>
            <person name="Liu B."/>
            <person name="Min J."/>
            <person name="Huang Y."/>
            <person name="Wu H."/>
            <person name="Li Z."/>
            <person name="Zhang Y."/>
            <person name="Yin Y."/>
            <person name="Song W."/>
            <person name="Jiang J."/>
            <person name="Jackson S.A."/>
            <person name="Wing R.A."/>
            <person name="Wang J."/>
            <person name="Chen M."/>
        </authorList>
    </citation>
    <scope>NUCLEOTIDE SEQUENCE [LARGE SCALE GENOMIC DNA]</scope>
    <source>
        <strain evidence="1">cv. IRGC 101232</strain>
    </source>
</reference>
<proteinExistence type="predicted"/>
<dbReference type="EnsemblPlants" id="OB01G24840.1">
    <property type="protein sequence ID" value="OB01G24840.1"/>
    <property type="gene ID" value="OB01G24840"/>
</dbReference>
<name>J3KZS8_ORYBR</name>
<keyword evidence="2" id="KW-1185">Reference proteome</keyword>
<dbReference type="HOGENOM" id="CLU_2708729_0_0_1"/>
<dbReference type="Proteomes" id="UP000006038">
    <property type="component" value="Chromosome 1"/>
</dbReference>
<reference evidence="1" key="2">
    <citation type="submission" date="2013-04" db="UniProtKB">
        <authorList>
            <consortium name="EnsemblPlants"/>
        </authorList>
    </citation>
    <scope>IDENTIFICATION</scope>
</reference>
<evidence type="ECO:0000313" key="1">
    <source>
        <dbReference type="EnsemblPlants" id="OB01G24840.1"/>
    </source>
</evidence>
<sequence length="73" mass="8418">MGCLAMVSSQHAARIVSKRTVARKPFAVILRRLVITMSSRWRSNRVLELLKLRAGFLRPHGTCLIMRRLMTVR</sequence>
<protein>
    <submittedName>
        <fullName evidence="1">Uncharacterized protein</fullName>
    </submittedName>
</protein>
<accession>J3KZS8</accession>
<dbReference type="AlphaFoldDB" id="J3KZS8"/>
<evidence type="ECO:0000313" key="2">
    <source>
        <dbReference type="Proteomes" id="UP000006038"/>
    </source>
</evidence>
<organism evidence="1">
    <name type="scientific">Oryza brachyantha</name>
    <name type="common">malo sina</name>
    <dbReference type="NCBI Taxonomy" id="4533"/>
    <lineage>
        <taxon>Eukaryota</taxon>
        <taxon>Viridiplantae</taxon>
        <taxon>Streptophyta</taxon>
        <taxon>Embryophyta</taxon>
        <taxon>Tracheophyta</taxon>
        <taxon>Spermatophyta</taxon>
        <taxon>Magnoliopsida</taxon>
        <taxon>Liliopsida</taxon>
        <taxon>Poales</taxon>
        <taxon>Poaceae</taxon>
        <taxon>BOP clade</taxon>
        <taxon>Oryzoideae</taxon>
        <taxon>Oryzeae</taxon>
        <taxon>Oryzinae</taxon>
        <taxon>Oryza</taxon>
    </lineage>
</organism>